<feature type="region of interest" description="Disordered" evidence="6">
    <location>
        <begin position="113"/>
        <end position="134"/>
    </location>
</feature>
<keyword evidence="4" id="KW-0539">Nucleus</keyword>
<feature type="compositionally biased region" description="Low complexity" evidence="6">
    <location>
        <begin position="14"/>
        <end position="44"/>
    </location>
</feature>
<feature type="region of interest" description="Disordered" evidence="6">
    <location>
        <begin position="1"/>
        <end position="82"/>
    </location>
</feature>
<dbReference type="EMBL" id="GDHC01004437">
    <property type="protein sequence ID" value="JAQ14192.1"/>
    <property type="molecule type" value="Transcribed_RNA"/>
</dbReference>
<evidence type="ECO:0000259" key="7">
    <source>
        <dbReference type="PROSITE" id="PS51111"/>
    </source>
</evidence>
<evidence type="ECO:0000256" key="2">
    <source>
        <dbReference type="ARBA" id="ARBA00022499"/>
    </source>
</evidence>
<dbReference type="GO" id="GO:0007129">
    <property type="term" value="P:homologous chromosome pairing at meiosis"/>
    <property type="evidence" value="ECO:0007669"/>
    <property type="project" value="TreeGrafter"/>
</dbReference>
<comment type="similarity">
    <text evidence="5">Belongs to the Fanconi anemia protein FANCD2 family.</text>
</comment>
<dbReference type="GO" id="GO:0031573">
    <property type="term" value="P:mitotic intra-S DNA damage checkpoint signaling"/>
    <property type="evidence" value="ECO:0007669"/>
    <property type="project" value="TreeGrafter"/>
</dbReference>
<dbReference type="PANTHER" id="PTHR32086">
    <property type="entry name" value="FANCONI ANEMIA GROUP D2 PROTEIN"/>
    <property type="match status" value="1"/>
</dbReference>
<dbReference type="GO" id="GO:0016020">
    <property type="term" value="C:membrane"/>
    <property type="evidence" value="ECO:0007669"/>
    <property type="project" value="UniProtKB-SubCell"/>
</dbReference>
<sequence length="1494" mass="166817">MYKRRKKALNPQASSTMLSSGLVVSSGPGSTTALSQASTAANSSFRSGDTGPTSPLRTKRSLSPDISTMTTKGTDLIPPSFEKENLNTDVVLRPSQYRSPSARASAKDVLEMLTSPSSSQSSPSPMKRPRLEPPMRTNLNFMEEILQKSGFDLGDGSEPNVLRKDQSVFIREVSRALKSGNLSRNVEDFMRFLKKHIDKKPCFKTALSQTRTDSNTEVSHGEMQESLLRLLLTVDLLQPPLVDLLLDKLAEFILPDLDSNQPDDRIMWVRLIIRSMRYLNKVVDPSKITKSLFDVIHSAPDVMIQTEIVTSIPDITSDEQCADVAQELIDLMKEEPKLSPAVITALSNIGLEGDVLYQVQMSLIKTLRNAPVDQIPAFVKFIINGVDSAHIDEIINGLRSELVLCQVGESASSQIATASNKSDVSSVLVLTFEGIRDAVLMSKKLASSWLKNIGKLKPNKTQKPVDIIMLLIIYASSDQTKKKGVEAVFKSKIKDGTFKETLVDETVEALGEILKTYFNELLKLLSILLNAPDGSVSKFASYFLNECFLKMESLYCRMIILELLESVRLDSKHTKNVLELLHTLTSKFPAKVANYVTLIMLLLDSLPDMKVLEVRQLMDIICSVAWGSQNDSSLDMSSLQDEIIMIVQKQLRCPDSKVFRNGVVCALMVIKHLTCKSEEESNDTPLSEIDQDSLVLNNRSEKAFSFLELIIQGSRSNPEVHVLTYDQLAYVIMNSDNMDKSFMKKVSQIMQATLQNHYIIASSDFAAKDEGLDEKLQFCLDNDLADPIVLNLCDAVVSETKRSHSFRDHRTVALPALIRVIRSLELADLTEIDALLGCAIAMPCPNIYTKFSTQDPYIQKIALDCLFHACNWFRETINSFVYMVKEGSPDKIIMRIRGVVYLQTLISRCLSQTAGYSPPSCNIDPSKSGSLDKIKKINPPKKKAKKKNDKDKGDRDNDETAVEESVVAESEDEEECLVATEFSQFRENLRELDFDVCLVLTLPLAMSPEPPKDGTFTPEFGPSELLLMLEDLGAKLKFCMEKKQKFGFQKTQTIGFDNLSSTPLDIVIKNTAKLIGHITGHLHKIVEYLHNMISVHDSCYDAPGMFVPGSSEIKQCQALIFDVFDTFFSWSDLKSEVYIKFLLRALMKVAGKPIEKNQSLSVNYATQQAVDYLKTISKCVLDIKSAVNLTNLITTISSLQEDNDDDFTEIDSVTVCERFLRRKWYDFKGNEEKGLGVNQQLCKLLESYFTQGGLTVISSSLRTLSEETKELGNDSYLQSFPQFQKSNLNIFIKSACKSLALVVKKGTEGKDHSAHLKVWETTVTCLQDLVTVVKNEDGIVNLRQFLKGCVPVLKLFHSSGMPVCSLLFKYETTTVSQTIKKLQVVTRYIQNVCNYSKVIKDRTLIQQLPSIRGVLEQILLSVKNMVLQNKCTDAFFMGSMKNKDHHGEVIPTQESLNDTITTNNDDAAEGEDIISAINSDDDNDNSSEAVSDTC</sequence>
<feature type="compositionally biased region" description="Polar residues" evidence="6">
    <location>
        <begin position="45"/>
        <end position="56"/>
    </location>
</feature>
<gene>
    <name evidence="8" type="primary">FANCD2</name>
    <name evidence="8" type="ORF">g.86855</name>
</gene>
<keyword evidence="2" id="KW-1017">Isopeptide bond</keyword>
<dbReference type="Pfam" id="PF14631">
    <property type="entry name" value="FancD2"/>
    <property type="match status" value="1"/>
</dbReference>
<dbReference type="SUPFAM" id="SSF48371">
    <property type="entry name" value="ARM repeat"/>
    <property type="match status" value="2"/>
</dbReference>
<dbReference type="GO" id="GO:1990918">
    <property type="term" value="P:double-strand break repair involved in meiotic recombination"/>
    <property type="evidence" value="ECO:0007669"/>
    <property type="project" value="TreeGrafter"/>
</dbReference>
<evidence type="ECO:0000256" key="6">
    <source>
        <dbReference type="SAM" id="MobiDB-lite"/>
    </source>
</evidence>
<protein>
    <submittedName>
        <fullName evidence="8">Fanconi anemia group D2 protein</fullName>
    </submittedName>
</protein>
<dbReference type="InterPro" id="IPR014010">
    <property type="entry name" value="REJ_dom"/>
</dbReference>
<dbReference type="InterPro" id="IPR016024">
    <property type="entry name" value="ARM-type_fold"/>
</dbReference>
<feature type="region of interest" description="Disordered" evidence="6">
    <location>
        <begin position="921"/>
        <end position="968"/>
    </location>
</feature>
<feature type="domain" description="REJ" evidence="7">
    <location>
        <begin position="1"/>
        <end position="55"/>
    </location>
</feature>
<accession>A0A146M5A4</accession>
<dbReference type="GO" id="GO:0000793">
    <property type="term" value="C:condensed chromosome"/>
    <property type="evidence" value="ECO:0007669"/>
    <property type="project" value="TreeGrafter"/>
</dbReference>
<feature type="compositionally biased region" description="Polar residues" evidence="6">
    <location>
        <begin position="64"/>
        <end position="73"/>
    </location>
</feature>
<evidence type="ECO:0000256" key="1">
    <source>
        <dbReference type="ARBA" id="ARBA00004123"/>
    </source>
</evidence>
<organism evidence="8">
    <name type="scientific">Lygus hesperus</name>
    <name type="common">Western plant bug</name>
    <dbReference type="NCBI Taxonomy" id="30085"/>
    <lineage>
        <taxon>Eukaryota</taxon>
        <taxon>Metazoa</taxon>
        <taxon>Ecdysozoa</taxon>
        <taxon>Arthropoda</taxon>
        <taxon>Hexapoda</taxon>
        <taxon>Insecta</taxon>
        <taxon>Pterygota</taxon>
        <taxon>Neoptera</taxon>
        <taxon>Paraneoptera</taxon>
        <taxon>Hemiptera</taxon>
        <taxon>Heteroptera</taxon>
        <taxon>Panheteroptera</taxon>
        <taxon>Cimicomorpha</taxon>
        <taxon>Miridae</taxon>
        <taxon>Mirini</taxon>
        <taxon>Lygus</taxon>
    </lineage>
</organism>
<dbReference type="GO" id="GO:0070182">
    <property type="term" value="F:DNA polymerase binding"/>
    <property type="evidence" value="ECO:0007669"/>
    <property type="project" value="TreeGrafter"/>
</dbReference>
<dbReference type="InterPro" id="IPR029448">
    <property type="entry name" value="FANCD2"/>
</dbReference>
<keyword evidence="3" id="KW-0832">Ubl conjugation</keyword>
<comment type="subcellular location">
    <subcellularLocation>
        <location evidence="1">Nucleus</location>
    </subcellularLocation>
</comment>
<dbReference type="GO" id="GO:0036297">
    <property type="term" value="P:interstrand cross-link repair"/>
    <property type="evidence" value="ECO:0007669"/>
    <property type="project" value="TreeGrafter"/>
</dbReference>
<name>A0A146M5A4_LYGHE</name>
<evidence type="ECO:0000256" key="5">
    <source>
        <dbReference type="ARBA" id="ARBA00093456"/>
    </source>
</evidence>
<feature type="compositionally biased region" description="Basic residues" evidence="6">
    <location>
        <begin position="936"/>
        <end position="947"/>
    </location>
</feature>
<dbReference type="GO" id="GO:0005634">
    <property type="term" value="C:nucleus"/>
    <property type="evidence" value="ECO:0007669"/>
    <property type="project" value="UniProtKB-SubCell"/>
</dbReference>
<evidence type="ECO:0000256" key="4">
    <source>
        <dbReference type="ARBA" id="ARBA00023242"/>
    </source>
</evidence>
<reference evidence="8" key="1">
    <citation type="journal article" date="2016" name="Gigascience">
        <title>De novo construction of an expanded transcriptome assembly for the western tarnished plant bug, Lygus hesperus.</title>
        <authorList>
            <person name="Tassone E.E."/>
            <person name="Geib S.M."/>
            <person name="Hall B."/>
            <person name="Fabrick J.A."/>
            <person name="Brent C.S."/>
            <person name="Hull J.J."/>
        </authorList>
    </citation>
    <scope>NUCLEOTIDE SEQUENCE</scope>
</reference>
<evidence type="ECO:0000313" key="8">
    <source>
        <dbReference type="EMBL" id="JAQ14192.1"/>
    </source>
</evidence>
<proteinExistence type="inferred from homology"/>
<feature type="compositionally biased region" description="Low complexity" evidence="6">
    <location>
        <begin position="115"/>
        <end position="125"/>
    </location>
</feature>
<evidence type="ECO:0000256" key="3">
    <source>
        <dbReference type="ARBA" id="ARBA00022843"/>
    </source>
</evidence>
<dbReference type="PROSITE" id="PS51111">
    <property type="entry name" value="REJ"/>
    <property type="match status" value="1"/>
</dbReference>
<dbReference type="PANTHER" id="PTHR32086:SF0">
    <property type="entry name" value="FANCONI ANEMIA GROUP D2 PROTEIN"/>
    <property type="match status" value="1"/>
</dbReference>